<organism evidence="1 2">
    <name type="scientific">Chamaesiphon minutus (strain ATCC 27169 / PCC 6605)</name>
    <dbReference type="NCBI Taxonomy" id="1173020"/>
    <lineage>
        <taxon>Bacteria</taxon>
        <taxon>Bacillati</taxon>
        <taxon>Cyanobacteriota</taxon>
        <taxon>Cyanophyceae</taxon>
        <taxon>Gomontiellales</taxon>
        <taxon>Chamaesiphonaceae</taxon>
        <taxon>Chamaesiphon</taxon>
    </lineage>
</organism>
<dbReference type="AlphaFoldDB" id="K9UE46"/>
<evidence type="ECO:0000313" key="2">
    <source>
        <dbReference type="Proteomes" id="UP000010366"/>
    </source>
</evidence>
<dbReference type="EMBL" id="CP003600">
    <property type="protein sequence ID" value="AFY92908.1"/>
    <property type="molecule type" value="Genomic_DNA"/>
</dbReference>
<reference evidence="1 2" key="1">
    <citation type="submission" date="2012-05" db="EMBL/GenBank/DDBJ databases">
        <title>Finished chromosome of genome of Chamaesiphon sp. PCC 6605.</title>
        <authorList>
            <consortium name="US DOE Joint Genome Institute"/>
            <person name="Gugger M."/>
            <person name="Coursin T."/>
            <person name="Rippka R."/>
            <person name="Tandeau De Marsac N."/>
            <person name="Huntemann M."/>
            <person name="Wei C.-L."/>
            <person name="Han J."/>
            <person name="Detter J.C."/>
            <person name="Han C."/>
            <person name="Tapia R."/>
            <person name="Chen A."/>
            <person name="Kyrpides N."/>
            <person name="Mavromatis K."/>
            <person name="Markowitz V."/>
            <person name="Szeto E."/>
            <person name="Ivanova N."/>
            <person name="Pagani I."/>
            <person name="Pati A."/>
            <person name="Goodwin L."/>
            <person name="Nordberg H.P."/>
            <person name="Cantor M.N."/>
            <person name="Hua S.X."/>
            <person name="Woyke T."/>
            <person name="Kerfeld C.A."/>
        </authorList>
    </citation>
    <scope>NUCLEOTIDE SEQUENCE [LARGE SCALE GENOMIC DNA]</scope>
    <source>
        <strain evidence="2">ATCC 27169 / PCC 6605</strain>
    </source>
</reference>
<accession>K9UE46</accession>
<dbReference type="Proteomes" id="UP000010366">
    <property type="component" value="Chromosome"/>
</dbReference>
<name>K9UE46_CHAP6</name>
<dbReference type="RefSeq" id="WP_015159079.1">
    <property type="nucleotide sequence ID" value="NC_019697.1"/>
</dbReference>
<sequence length="263" mass="30409">MSAATHSVSELASSIGYRSVRDCARNMGRAANYARDKYPFLAFNTRYYYVTHNYMEEWVCVDGMMCQKSLWLTAIFCANNSSKLASVHEFLTQEFMNVPIEDLVRFFIVQEYCDAQILQVLLGLPARSEFINLVEAMLSVHQIEPQAIWWEYYRQPKSYNYNLPLPVVKSIVRHVKASEDFANNPMREFVTRLDNYFTTLNARSQRLYQRVEDDAAIALESVPDSMTIDIESEAKQSLDLTIPLLLFVGLLAWLGWIHPNGCW</sequence>
<keyword evidence="2" id="KW-1185">Reference proteome</keyword>
<proteinExistence type="predicted"/>
<gene>
    <name evidence="1" type="ORF">Cha6605_1787</name>
</gene>
<dbReference type="HOGENOM" id="CLU_1056444_0_0_3"/>
<protein>
    <submittedName>
        <fullName evidence="1">Uncharacterized protein</fullName>
    </submittedName>
</protein>
<evidence type="ECO:0000313" key="1">
    <source>
        <dbReference type="EMBL" id="AFY92908.1"/>
    </source>
</evidence>
<dbReference type="KEGG" id="cmp:Cha6605_1787"/>